<evidence type="ECO:0000313" key="3">
    <source>
        <dbReference type="Proteomes" id="UP001175271"/>
    </source>
</evidence>
<organism evidence="2 3">
    <name type="scientific">Steinernema hermaphroditum</name>
    <dbReference type="NCBI Taxonomy" id="289476"/>
    <lineage>
        <taxon>Eukaryota</taxon>
        <taxon>Metazoa</taxon>
        <taxon>Ecdysozoa</taxon>
        <taxon>Nematoda</taxon>
        <taxon>Chromadorea</taxon>
        <taxon>Rhabditida</taxon>
        <taxon>Tylenchina</taxon>
        <taxon>Panagrolaimomorpha</taxon>
        <taxon>Strongyloidoidea</taxon>
        <taxon>Steinernematidae</taxon>
        <taxon>Steinernema</taxon>
    </lineage>
</organism>
<feature type="compositionally biased region" description="Acidic residues" evidence="1">
    <location>
        <begin position="85"/>
        <end position="100"/>
    </location>
</feature>
<evidence type="ECO:0000256" key="1">
    <source>
        <dbReference type="SAM" id="MobiDB-lite"/>
    </source>
</evidence>
<proteinExistence type="predicted"/>
<reference evidence="2" key="1">
    <citation type="submission" date="2023-06" db="EMBL/GenBank/DDBJ databases">
        <title>Genomic analysis of the entomopathogenic nematode Steinernema hermaphroditum.</title>
        <authorList>
            <person name="Schwarz E.M."/>
            <person name="Heppert J.K."/>
            <person name="Baniya A."/>
            <person name="Schwartz H.T."/>
            <person name="Tan C.-H."/>
            <person name="Antoshechkin I."/>
            <person name="Sternberg P.W."/>
            <person name="Goodrich-Blair H."/>
            <person name="Dillman A.R."/>
        </authorList>
    </citation>
    <scope>NUCLEOTIDE SEQUENCE</scope>
    <source>
        <strain evidence="2">PS9179</strain>
        <tissue evidence="2">Whole animal</tissue>
    </source>
</reference>
<keyword evidence="3" id="KW-1185">Reference proteome</keyword>
<dbReference type="Proteomes" id="UP001175271">
    <property type="component" value="Unassembled WGS sequence"/>
</dbReference>
<dbReference type="AlphaFoldDB" id="A0AA39GZX9"/>
<comment type="caution">
    <text evidence="2">The sequence shown here is derived from an EMBL/GenBank/DDBJ whole genome shotgun (WGS) entry which is preliminary data.</text>
</comment>
<sequence>MWHVSQKEELLQNHPLKVREHYAGNVSVRFERRHSVRDNLEFNRQDGGEVPVKQLLPAKELVEKLRKKNEAKLQRKEAPGALDGNFDDPIQEENEEEDREVPDRNEADYKEMVCASLRGTIPTFHVSGIDMSAFLPFLLTLRYQP</sequence>
<protein>
    <submittedName>
        <fullName evidence="2">Uncharacterized protein</fullName>
    </submittedName>
</protein>
<gene>
    <name evidence="2" type="ORF">QR680_001635</name>
</gene>
<name>A0AA39GZX9_9BILA</name>
<feature type="region of interest" description="Disordered" evidence="1">
    <location>
        <begin position="69"/>
        <end position="106"/>
    </location>
</feature>
<evidence type="ECO:0000313" key="2">
    <source>
        <dbReference type="EMBL" id="KAK0396239.1"/>
    </source>
</evidence>
<feature type="compositionally biased region" description="Basic and acidic residues" evidence="1">
    <location>
        <begin position="69"/>
        <end position="78"/>
    </location>
</feature>
<accession>A0AA39GZX9</accession>
<dbReference type="EMBL" id="JAUCMV010000005">
    <property type="protein sequence ID" value="KAK0396239.1"/>
    <property type="molecule type" value="Genomic_DNA"/>
</dbReference>